<keyword evidence="6 10" id="KW-0378">Hydrolase</keyword>
<dbReference type="InterPro" id="IPR013320">
    <property type="entry name" value="ConA-like_dom_sf"/>
</dbReference>
<protein>
    <recommendedName>
        <fullName evidence="4 10">Endo-1,4-beta-xylanase</fullName>
        <ecNumber evidence="4 10">3.2.1.8</ecNumber>
    </recommendedName>
</protein>
<evidence type="ECO:0000256" key="1">
    <source>
        <dbReference type="ARBA" id="ARBA00000681"/>
    </source>
</evidence>
<comment type="pathway">
    <text evidence="2 10 11">Glycan degradation; xylan degradation.</text>
</comment>
<evidence type="ECO:0000256" key="4">
    <source>
        <dbReference type="ARBA" id="ARBA00012590"/>
    </source>
</evidence>
<sequence length="230" mass="24486">MFSIKSILLVLAGAAATVALPFDVATRDPGTLVERDETLTTSGTGTYGGYYYSLYIQNNCCTTFKLGTGTYDVSWASGAEDVVAGIGWQTGSTSRVLTYTAKYGATGDTLIALYGWSTNPLVEYYVIDYVGTYNPCSGGTQLGQVTSDGGTYNICETTRTNAPSIQGTATFHQYISVRTSNRLGGTITFANHVKAWASHGLNLGAMNYQILATEGYESNGETVVTITSHN</sequence>
<dbReference type="GO" id="GO:0045493">
    <property type="term" value="P:xylan catabolic process"/>
    <property type="evidence" value="ECO:0007669"/>
    <property type="project" value="UniProtKB-UniRule"/>
</dbReference>
<dbReference type="EC" id="3.2.1.8" evidence="4 10"/>
<keyword evidence="8 10" id="KW-0326">Glycosidase</keyword>
<keyword evidence="12" id="KW-0732">Signal</keyword>
<feature type="active site" description="Proton donor" evidence="10">
    <location>
        <position position="214"/>
    </location>
</feature>
<name>A0AA39CH18_9EURO</name>
<comment type="catalytic activity">
    <reaction evidence="1 10 11">
        <text>Endohydrolysis of (1-&gt;4)-beta-D-xylosidic linkages in xylans.</text>
        <dbReference type="EC" id="3.2.1.8"/>
    </reaction>
</comment>
<keyword evidence="15" id="KW-1185">Reference proteome</keyword>
<evidence type="ECO:0000256" key="6">
    <source>
        <dbReference type="ARBA" id="ARBA00022801"/>
    </source>
</evidence>
<comment type="caution">
    <text evidence="14">The sequence shown here is derived from an EMBL/GenBank/DDBJ whole genome shotgun (WGS) entry which is preliminary data.</text>
</comment>
<reference evidence="14" key="1">
    <citation type="submission" date="2022-10" db="EMBL/GenBank/DDBJ databases">
        <title>Culturing micro-colonial fungi from biological soil crusts in the Mojave desert and describing Neophaeococcomyces mojavensis, and introducing the new genera and species Taxawa tesnikishii.</title>
        <authorList>
            <person name="Kurbessoian T."/>
            <person name="Stajich J.E."/>
        </authorList>
    </citation>
    <scope>NUCLEOTIDE SEQUENCE</scope>
    <source>
        <strain evidence="14">TK_41</strain>
    </source>
</reference>
<dbReference type="PANTHER" id="PTHR46828">
    <property type="entry name" value="ENDO-1,4-BETA-XYLANASE A-RELATED"/>
    <property type="match status" value="1"/>
</dbReference>
<feature type="chain" id="PRO_5041332902" description="Endo-1,4-beta-xylanase" evidence="12">
    <location>
        <begin position="20"/>
        <end position="230"/>
    </location>
</feature>
<dbReference type="AlphaFoldDB" id="A0AA39CH18"/>
<dbReference type="InterPro" id="IPR001137">
    <property type="entry name" value="Glyco_hydro_11"/>
</dbReference>
<organism evidence="14 15">
    <name type="scientific">Cladophialophora chaetospira</name>
    <dbReference type="NCBI Taxonomy" id="386627"/>
    <lineage>
        <taxon>Eukaryota</taxon>
        <taxon>Fungi</taxon>
        <taxon>Dikarya</taxon>
        <taxon>Ascomycota</taxon>
        <taxon>Pezizomycotina</taxon>
        <taxon>Eurotiomycetes</taxon>
        <taxon>Chaetothyriomycetidae</taxon>
        <taxon>Chaetothyriales</taxon>
        <taxon>Herpotrichiellaceae</taxon>
        <taxon>Cladophialophora</taxon>
    </lineage>
</organism>
<evidence type="ECO:0000256" key="9">
    <source>
        <dbReference type="ARBA" id="ARBA00023326"/>
    </source>
</evidence>
<comment type="similarity">
    <text evidence="3 10 11">Belongs to the glycosyl hydrolase 11 (cellulase G) family.</text>
</comment>
<dbReference type="Pfam" id="PF00457">
    <property type="entry name" value="Glyco_hydro_11"/>
    <property type="match status" value="1"/>
</dbReference>
<keyword evidence="7 10" id="KW-0119">Carbohydrate metabolism</keyword>
<evidence type="ECO:0000256" key="2">
    <source>
        <dbReference type="ARBA" id="ARBA00004851"/>
    </source>
</evidence>
<dbReference type="GO" id="GO:0031176">
    <property type="term" value="F:endo-1,4-beta-xylanase activity"/>
    <property type="evidence" value="ECO:0007669"/>
    <property type="project" value="UniProtKB-UniRule"/>
</dbReference>
<proteinExistence type="inferred from homology"/>
<evidence type="ECO:0000313" key="14">
    <source>
        <dbReference type="EMBL" id="KAJ9607962.1"/>
    </source>
</evidence>
<feature type="domain" description="GH11" evidence="13">
    <location>
        <begin position="38"/>
        <end position="227"/>
    </location>
</feature>
<accession>A0AA39CH18</accession>
<gene>
    <name evidence="14" type="ORF">H2200_008041</name>
</gene>
<dbReference type="SUPFAM" id="SSF49899">
    <property type="entry name" value="Concanavalin A-like lectins/glucanases"/>
    <property type="match status" value="1"/>
</dbReference>
<dbReference type="PRINTS" id="PR00911">
    <property type="entry name" value="GLHYDRLASE11"/>
</dbReference>
<keyword evidence="9 10" id="KW-0624">Polysaccharide degradation</keyword>
<evidence type="ECO:0000313" key="15">
    <source>
        <dbReference type="Proteomes" id="UP001172673"/>
    </source>
</evidence>
<evidence type="ECO:0000256" key="12">
    <source>
        <dbReference type="SAM" id="SignalP"/>
    </source>
</evidence>
<dbReference type="InterPro" id="IPR013319">
    <property type="entry name" value="GH11/12"/>
</dbReference>
<dbReference type="EMBL" id="JAPDRK010000011">
    <property type="protein sequence ID" value="KAJ9607962.1"/>
    <property type="molecule type" value="Genomic_DNA"/>
</dbReference>
<evidence type="ECO:0000256" key="8">
    <source>
        <dbReference type="ARBA" id="ARBA00023295"/>
    </source>
</evidence>
<dbReference type="InterPro" id="IPR033123">
    <property type="entry name" value="GH11_dom"/>
</dbReference>
<dbReference type="PANTHER" id="PTHR46828:SF2">
    <property type="entry name" value="ENDO-1,4-BETA-XYLANASE A-RELATED"/>
    <property type="match status" value="1"/>
</dbReference>
<dbReference type="Proteomes" id="UP001172673">
    <property type="component" value="Unassembled WGS sequence"/>
</dbReference>
<keyword evidence="5 10" id="KW-0858">Xylan degradation</keyword>
<evidence type="ECO:0000256" key="11">
    <source>
        <dbReference type="RuleBase" id="RU362015"/>
    </source>
</evidence>
<evidence type="ECO:0000256" key="3">
    <source>
        <dbReference type="ARBA" id="ARBA00007792"/>
    </source>
</evidence>
<evidence type="ECO:0000256" key="10">
    <source>
        <dbReference type="PROSITE-ProRule" id="PRU01097"/>
    </source>
</evidence>
<evidence type="ECO:0000256" key="5">
    <source>
        <dbReference type="ARBA" id="ARBA00022651"/>
    </source>
</evidence>
<evidence type="ECO:0000259" key="13">
    <source>
        <dbReference type="PROSITE" id="PS51761"/>
    </source>
</evidence>
<feature type="signal peptide" evidence="12">
    <location>
        <begin position="1"/>
        <end position="19"/>
    </location>
</feature>
<dbReference type="PROSITE" id="PS51761">
    <property type="entry name" value="GH11_3"/>
    <property type="match status" value="1"/>
</dbReference>
<evidence type="ECO:0000256" key="7">
    <source>
        <dbReference type="ARBA" id="ARBA00023277"/>
    </source>
</evidence>
<feature type="active site" description="Nucleophile" evidence="10">
    <location>
        <position position="123"/>
    </location>
</feature>
<dbReference type="Gene3D" id="2.60.120.180">
    <property type="match status" value="1"/>
</dbReference>